<reference evidence="2 3" key="1">
    <citation type="submission" date="2017-12" db="EMBL/GenBank/DDBJ databases">
        <title>Integrating genomic resources of turbot (Scophthalmus maximus) in depth evaluation of genetic and physical mapping variation across individuals.</title>
        <authorList>
            <person name="Martinez P."/>
        </authorList>
    </citation>
    <scope>NUCLEOTIDE SEQUENCE [LARGE SCALE GENOMIC DNA]</scope>
</reference>
<evidence type="ECO:0000313" key="3">
    <source>
        <dbReference type="Proteomes" id="UP000246464"/>
    </source>
</evidence>
<accession>A0A2U9BTC6</accession>
<feature type="compositionally biased region" description="Low complexity" evidence="1">
    <location>
        <begin position="50"/>
        <end position="77"/>
    </location>
</feature>
<feature type="region of interest" description="Disordered" evidence="1">
    <location>
        <begin position="31"/>
        <end position="83"/>
    </location>
</feature>
<evidence type="ECO:0000256" key="1">
    <source>
        <dbReference type="SAM" id="MobiDB-lite"/>
    </source>
</evidence>
<name>A0A2U9BTC6_SCOMX</name>
<keyword evidence="3" id="KW-1185">Reference proteome</keyword>
<protein>
    <submittedName>
        <fullName evidence="2">Uncharacterized protein</fullName>
    </submittedName>
</protein>
<proteinExistence type="predicted"/>
<gene>
    <name evidence="2" type="ORF">SMAX5B_021248</name>
</gene>
<dbReference type="Proteomes" id="UP000246464">
    <property type="component" value="Chromosome 9"/>
</dbReference>
<evidence type="ECO:0000313" key="2">
    <source>
        <dbReference type="EMBL" id="AWP06632.1"/>
    </source>
</evidence>
<dbReference type="EMBL" id="CP026251">
    <property type="protein sequence ID" value="AWP06632.1"/>
    <property type="molecule type" value="Genomic_DNA"/>
</dbReference>
<dbReference type="AlphaFoldDB" id="A0A2U9BTC6"/>
<organism evidence="2 3">
    <name type="scientific">Scophthalmus maximus</name>
    <name type="common">Turbot</name>
    <name type="synonym">Psetta maxima</name>
    <dbReference type="NCBI Taxonomy" id="52904"/>
    <lineage>
        <taxon>Eukaryota</taxon>
        <taxon>Metazoa</taxon>
        <taxon>Chordata</taxon>
        <taxon>Craniata</taxon>
        <taxon>Vertebrata</taxon>
        <taxon>Euteleostomi</taxon>
        <taxon>Actinopterygii</taxon>
        <taxon>Neopterygii</taxon>
        <taxon>Teleostei</taxon>
        <taxon>Neoteleostei</taxon>
        <taxon>Acanthomorphata</taxon>
        <taxon>Carangaria</taxon>
        <taxon>Pleuronectiformes</taxon>
        <taxon>Pleuronectoidei</taxon>
        <taxon>Scophthalmidae</taxon>
        <taxon>Scophthalmus</taxon>
    </lineage>
</organism>
<sequence length="83" mass="8668">MSGCSDDPQRDTTLRDRLLLLPCWETRLTGSLSSGQFVSPPVSGPPPPVSGSLSSGQGSLSSVGLSSGRSVRLSPPVGRFVRR</sequence>